<dbReference type="PANTHER" id="PTHR30160">
    <property type="entry name" value="TETRAACYLDISACCHARIDE 4'-KINASE-RELATED"/>
    <property type="match status" value="1"/>
</dbReference>
<dbReference type="PANTHER" id="PTHR30160:SF1">
    <property type="entry name" value="LIPOPOLYSACCHARIDE 1,2-N-ACETYLGLUCOSAMINETRANSFERASE-RELATED"/>
    <property type="match status" value="1"/>
</dbReference>
<dbReference type="OrthoDB" id="9760688at2"/>
<evidence type="ECO:0000256" key="1">
    <source>
        <dbReference type="ARBA" id="ARBA00022676"/>
    </source>
</evidence>
<dbReference type="InterPro" id="IPR051199">
    <property type="entry name" value="LPS_LOS_Heptosyltrfase"/>
</dbReference>
<protein>
    <recommendedName>
        <fullName evidence="5">Heptosyltransferase II</fullName>
    </recommendedName>
</protein>
<reference evidence="3 4" key="1">
    <citation type="journal article" date="2017" name="Syst. Appl. Microbiol.">
        <title>Lebetimonas natsushimae sp. nov., a novel strictly anaerobic, moderately thermophilic chemoautotroph isolated from a deep-sea hydrothermal vent polychaete nest in the Mid-Okinawa Trough.</title>
        <authorList>
            <person name="Nagata R."/>
            <person name="Takaki Y."/>
            <person name="Tame A."/>
            <person name="Nunoura T."/>
            <person name="Muto H."/>
            <person name="Mino S."/>
            <person name="Sawayama S."/>
            <person name="Takai K."/>
            <person name="Nakagawa S."/>
        </authorList>
    </citation>
    <scope>NUCLEOTIDE SEQUENCE [LARGE SCALE GENOMIC DNA]</scope>
    <source>
        <strain evidence="3 4">HS1857</strain>
    </source>
</reference>
<dbReference type="RefSeq" id="WP_096258021.1">
    <property type="nucleotide sequence ID" value="NZ_BDME01000001.1"/>
</dbReference>
<name>A0A292Y9Z5_9BACT</name>
<sequence>MKKILVIHTWGMGDLILATPMLKSLAKSGYIVDLAVFGSFAKIILKNNDFIKQIYELNSLFNLLKFFGKYDYLVSTAGTNPIKIKLLGKMLGVKRIFTLKQERNIHRIDMNLKIVKSLLKIVDKEPYIYINDCKKYIKKGEKNIGFAVGSGAKQKFKRWDREKYKELIGRIEGNKLVFLGKDESDLEEFFKNLDVTIVKENLEDVIGIISNLNLLVGNDNGLMHIGYATKINTVTIFGMTNEKETGGYRKNNENVFLNLECRPCFDPSTDKLKCNTYECLKNLESENVWKVCQKYL</sequence>
<dbReference type="GO" id="GO:0009244">
    <property type="term" value="P:lipopolysaccharide core region biosynthetic process"/>
    <property type="evidence" value="ECO:0007669"/>
    <property type="project" value="TreeGrafter"/>
</dbReference>
<keyword evidence="2" id="KW-0808">Transferase</keyword>
<dbReference type="CDD" id="cd03789">
    <property type="entry name" value="GT9_LPS_heptosyltransferase"/>
    <property type="match status" value="1"/>
</dbReference>
<dbReference type="Proteomes" id="UP000217944">
    <property type="component" value="Unassembled WGS sequence"/>
</dbReference>
<keyword evidence="1" id="KW-0328">Glycosyltransferase</keyword>
<accession>A0A292Y9Z5</accession>
<dbReference type="InterPro" id="IPR002201">
    <property type="entry name" value="Glyco_trans_9"/>
</dbReference>
<organism evidence="3 4">
    <name type="scientific">Lebetimonas natsushimae</name>
    <dbReference type="NCBI Taxonomy" id="1936991"/>
    <lineage>
        <taxon>Bacteria</taxon>
        <taxon>Pseudomonadati</taxon>
        <taxon>Campylobacterota</taxon>
        <taxon>Epsilonproteobacteria</taxon>
        <taxon>Nautiliales</taxon>
        <taxon>Nautiliaceae</taxon>
        <taxon>Lebetimonas</taxon>
    </lineage>
</organism>
<dbReference type="EMBL" id="BDME01000001">
    <property type="protein sequence ID" value="GAX86857.1"/>
    <property type="molecule type" value="Genomic_DNA"/>
</dbReference>
<keyword evidence="4" id="KW-1185">Reference proteome</keyword>
<comment type="caution">
    <text evidence="3">The sequence shown here is derived from an EMBL/GenBank/DDBJ whole genome shotgun (WGS) entry which is preliminary data.</text>
</comment>
<proteinExistence type="predicted"/>
<dbReference type="Gene3D" id="3.40.50.2000">
    <property type="entry name" value="Glycogen Phosphorylase B"/>
    <property type="match status" value="2"/>
</dbReference>
<evidence type="ECO:0000256" key="2">
    <source>
        <dbReference type="ARBA" id="ARBA00022679"/>
    </source>
</evidence>
<dbReference type="AlphaFoldDB" id="A0A292Y9Z5"/>
<gene>
    <name evidence="3" type="ORF">LNAT_P0152</name>
</gene>
<dbReference type="GO" id="GO:0008713">
    <property type="term" value="F:ADP-heptose-lipopolysaccharide heptosyltransferase activity"/>
    <property type="evidence" value="ECO:0007669"/>
    <property type="project" value="TreeGrafter"/>
</dbReference>
<dbReference type="Pfam" id="PF01075">
    <property type="entry name" value="Glyco_transf_9"/>
    <property type="match status" value="1"/>
</dbReference>
<evidence type="ECO:0000313" key="3">
    <source>
        <dbReference type="EMBL" id="GAX86857.1"/>
    </source>
</evidence>
<dbReference type="GO" id="GO:0005829">
    <property type="term" value="C:cytosol"/>
    <property type="evidence" value="ECO:0007669"/>
    <property type="project" value="TreeGrafter"/>
</dbReference>
<evidence type="ECO:0000313" key="4">
    <source>
        <dbReference type="Proteomes" id="UP000217944"/>
    </source>
</evidence>
<dbReference type="SUPFAM" id="SSF53756">
    <property type="entry name" value="UDP-Glycosyltransferase/glycogen phosphorylase"/>
    <property type="match status" value="1"/>
</dbReference>
<evidence type="ECO:0008006" key="5">
    <source>
        <dbReference type="Google" id="ProtNLM"/>
    </source>
</evidence>